<dbReference type="Proteomes" id="UP000030762">
    <property type="component" value="Unassembled WGS sequence"/>
</dbReference>
<evidence type="ECO:0000256" key="6">
    <source>
        <dbReference type="PIRSR" id="PIRSR601461-1"/>
    </source>
</evidence>
<feature type="region of interest" description="Disordered" evidence="8">
    <location>
        <begin position="501"/>
        <end position="538"/>
    </location>
</feature>
<dbReference type="EMBL" id="JH767191">
    <property type="protein sequence ID" value="EQC28812.1"/>
    <property type="molecule type" value="Genomic_DNA"/>
</dbReference>
<dbReference type="PROSITE" id="PS00141">
    <property type="entry name" value="ASP_PROTEASE"/>
    <property type="match status" value="1"/>
</dbReference>
<keyword evidence="7" id="KW-0064">Aspartyl protease</keyword>
<dbReference type="PRINTS" id="PR00792">
    <property type="entry name" value="PEPSIN"/>
</dbReference>
<dbReference type="InParanoid" id="T0RGI1"/>
<evidence type="ECO:0000256" key="8">
    <source>
        <dbReference type="SAM" id="MobiDB-lite"/>
    </source>
</evidence>
<evidence type="ECO:0000256" key="3">
    <source>
        <dbReference type="ARBA" id="ARBA00022729"/>
    </source>
</evidence>
<dbReference type="GO" id="GO:0006508">
    <property type="term" value="P:proteolysis"/>
    <property type="evidence" value="ECO:0007669"/>
    <property type="project" value="UniProtKB-KW"/>
</dbReference>
<evidence type="ECO:0000256" key="2">
    <source>
        <dbReference type="ARBA" id="ARBA00022670"/>
    </source>
</evidence>
<keyword evidence="4 7" id="KW-0378">Hydrolase</keyword>
<sequence>MMMVVQLVCGLALLPWVMSLDEGRVVRMGLKRALPLRRRLDSAANATTALFLKNEVPLGVGAGTHYAELYMGLPPQKASVIVDTGSHLTALPCASCPNCGTHTDPPYDIAKSSTARFMQCDEFDGCSSCEQDQCRISQSYAEGSMWSALLINELCWVGPLDASGESNATSSMAAAGVRFPIGCQTKETGLFIGQKENGIMGLSQDRNTFMAYLVSAKRVDRNLFSLCFAENGGQMVLGGADESVHVAAPVYTPLLTASGWFTVELLDISVGNKSLGIAPATYNHGRGVIVDSGTTDSFFPSSAASAFNAAFTELSGGHEFLDNVEDLLTDDALRQLPPIVLTLRGPTRSSMITLQIPATQYYTKVSEDGHYTSSFHFSEPSGSGVLGASTMLNYNVIFDMEGRRIGFAPARCDANSRALLFGPSVASGPLLLPPINSFWYQYETLLTVLVACSFMGVVLLCLTFLLRRKCSAKTRWVRLSTSDHSPSPRPIALNAMDVSPELFESGDGSPMTPPTPPSPQRRLSRSPDLHSIPESDSE</sequence>
<accession>T0RGI1</accession>
<dbReference type="OMA" id="PARCDAN"/>
<protein>
    <recommendedName>
        <fullName evidence="11">Peptidase A1 domain-containing protein</fullName>
    </recommendedName>
</protein>
<dbReference type="AlphaFoldDB" id="T0RGI1"/>
<dbReference type="STRING" id="1156394.T0RGI1"/>
<gene>
    <name evidence="12" type="ORF">SDRG_13493</name>
</gene>
<evidence type="ECO:0000256" key="5">
    <source>
        <dbReference type="ARBA" id="ARBA00046288"/>
    </source>
</evidence>
<feature type="signal peptide" evidence="10">
    <location>
        <begin position="1"/>
        <end position="19"/>
    </location>
</feature>
<evidence type="ECO:0000256" key="4">
    <source>
        <dbReference type="ARBA" id="ARBA00022801"/>
    </source>
</evidence>
<dbReference type="VEuPathDB" id="FungiDB:SDRG_13493"/>
<keyword evidence="2 7" id="KW-0645">Protease</keyword>
<dbReference type="PROSITE" id="PS51767">
    <property type="entry name" value="PEPTIDASE_A1"/>
    <property type="match status" value="1"/>
</dbReference>
<dbReference type="PANTHER" id="PTHR13683">
    <property type="entry name" value="ASPARTYL PROTEASES"/>
    <property type="match status" value="1"/>
</dbReference>
<keyword evidence="9" id="KW-0472">Membrane</keyword>
<dbReference type="Gene3D" id="2.40.70.10">
    <property type="entry name" value="Acid Proteases"/>
    <property type="match status" value="2"/>
</dbReference>
<evidence type="ECO:0000313" key="12">
    <source>
        <dbReference type="EMBL" id="EQC28812.1"/>
    </source>
</evidence>
<feature type="transmembrane region" description="Helical" evidence="9">
    <location>
        <begin position="445"/>
        <end position="466"/>
    </location>
</feature>
<feature type="chain" id="PRO_5004570783" description="Peptidase A1 domain-containing protein" evidence="10">
    <location>
        <begin position="20"/>
        <end position="538"/>
    </location>
</feature>
<evidence type="ECO:0000313" key="13">
    <source>
        <dbReference type="Proteomes" id="UP000030762"/>
    </source>
</evidence>
<evidence type="ECO:0000259" key="11">
    <source>
        <dbReference type="PROSITE" id="PS51767"/>
    </source>
</evidence>
<name>T0RGI1_SAPDV</name>
<evidence type="ECO:0000256" key="10">
    <source>
        <dbReference type="SAM" id="SignalP"/>
    </source>
</evidence>
<proteinExistence type="inferred from homology"/>
<evidence type="ECO:0000256" key="1">
    <source>
        <dbReference type="ARBA" id="ARBA00007447"/>
    </source>
</evidence>
<dbReference type="eggNOG" id="KOG1339">
    <property type="taxonomic scope" value="Eukaryota"/>
</dbReference>
<evidence type="ECO:0000256" key="7">
    <source>
        <dbReference type="RuleBase" id="RU000454"/>
    </source>
</evidence>
<evidence type="ECO:0000256" key="9">
    <source>
        <dbReference type="SAM" id="Phobius"/>
    </source>
</evidence>
<dbReference type="GO" id="GO:0004190">
    <property type="term" value="F:aspartic-type endopeptidase activity"/>
    <property type="evidence" value="ECO:0007669"/>
    <property type="project" value="UniProtKB-KW"/>
</dbReference>
<dbReference type="PANTHER" id="PTHR13683:SF375">
    <property type="entry name" value="PEPTIDASE A1 DOMAIN-CONTAINING PROTEIN"/>
    <property type="match status" value="1"/>
</dbReference>
<feature type="domain" description="Peptidase A1" evidence="11">
    <location>
        <begin position="65"/>
        <end position="408"/>
    </location>
</feature>
<feature type="active site" evidence="6">
    <location>
        <position position="83"/>
    </location>
</feature>
<dbReference type="MEROPS" id="A01.075"/>
<dbReference type="OrthoDB" id="2747330at2759"/>
<organism evidence="12 13">
    <name type="scientific">Saprolegnia diclina (strain VS20)</name>
    <dbReference type="NCBI Taxonomy" id="1156394"/>
    <lineage>
        <taxon>Eukaryota</taxon>
        <taxon>Sar</taxon>
        <taxon>Stramenopiles</taxon>
        <taxon>Oomycota</taxon>
        <taxon>Saprolegniomycetes</taxon>
        <taxon>Saprolegniales</taxon>
        <taxon>Saprolegniaceae</taxon>
        <taxon>Saprolegnia</taxon>
    </lineage>
</organism>
<dbReference type="SUPFAM" id="SSF50630">
    <property type="entry name" value="Acid proteases"/>
    <property type="match status" value="1"/>
</dbReference>
<keyword evidence="13" id="KW-1185">Reference proteome</keyword>
<dbReference type="RefSeq" id="XP_008617807.1">
    <property type="nucleotide sequence ID" value="XM_008619585.1"/>
</dbReference>
<dbReference type="Pfam" id="PF00026">
    <property type="entry name" value="Asp"/>
    <property type="match status" value="1"/>
</dbReference>
<keyword evidence="9" id="KW-0812">Transmembrane</keyword>
<dbReference type="GO" id="GO:0012505">
    <property type="term" value="C:endomembrane system"/>
    <property type="evidence" value="ECO:0007669"/>
    <property type="project" value="UniProtKB-SubCell"/>
</dbReference>
<keyword evidence="3 10" id="KW-0732">Signal</keyword>
<comment type="subcellular location">
    <subcellularLocation>
        <location evidence="5">Endomembrane system</location>
        <topology evidence="5">Single-pass type I membrane protein</topology>
    </subcellularLocation>
</comment>
<dbReference type="InterPro" id="IPR021109">
    <property type="entry name" value="Peptidase_aspartic_dom_sf"/>
</dbReference>
<feature type="compositionally biased region" description="Basic and acidic residues" evidence="8">
    <location>
        <begin position="525"/>
        <end position="538"/>
    </location>
</feature>
<dbReference type="InterPro" id="IPR001461">
    <property type="entry name" value="Aspartic_peptidase_A1"/>
</dbReference>
<comment type="similarity">
    <text evidence="1 7">Belongs to the peptidase A1 family.</text>
</comment>
<dbReference type="InterPro" id="IPR001969">
    <property type="entry name" value="Aspartic_peptidase_AS"/>
</dbReference>
<reference evidence="12 13" key="1">
    <citation type="submission" date="2012-04" db="EMBL/GenBank/DDBJ databases">
        <title>The Genome Sequence of Saprolegnia declina VS20.</title>
        <authorList>
            <consortium name="The Broad Institute Genome Sequencing Platform"/>
            <person name="Russ C."/>
            <person name="Nusbaum C."/>
            <person name="Tyler B."/>
            <person name="van West P."/>
            <person name="Dieguez-Uribeondo J."/>
            <person name="de Bruijn I."/>
            <person name="Tripathy S."/>
            <person name="Jiang R."/>
            <person name="Young S.K."/>
            <person name="Zeng Q."/>
            <person name="Gargeya S."/>
            <person name="Fitzgerald M."/>
            <person name="Haas B."/>
            <person name="Abouelleil A."/>
            <person name="Alvarado L."/>
            <person name="Arachchi H.M."/>
            <person name="Berlin A."/>
            <person name="Chapman S.B."/>
            <person name="Goldberg J."/>
            <person name="Griggs A."/>
            <person name="Gujja S."/>
            <person name="Hansen M."/>
            <person name="Howarth C."/>
            <person name="Imamovic A."/>
            <person name="Larimer J."/>
            <person name="McCowen C."/>
            <person name="Montmayeur A."/>
            <person name="Murphy C."/>
            <person name="Neiman D."/>
            <person name="Pearson M."/>
            <person name="Priest M."/>
            <person name="Roberts A."/>
            <person name="Saif S."/>
            <person name="Shea T."/>
            <person name="Sisk P."/>
            <person name="Sykes S."/>
            <person name="Wortman J."/>
            <person name="Nusbaum C."/>
            <person name="Birren B."/>
        </authorList>
    </citation>
    <scope>NUCLEOTIDE SEQUENCE [LARGE SCALE GENOMIC DNA]</scope>
    <source>
        <strain evidence="12 13">VS20</strain>
    </source>
</reference>
<feature type="active site" evidence="6">
    <location>
        <position position="291"/>
    </location>
</feature>
<dbReference type="GeneID" id="19954220"/>
<keyword evidence="9" id="KW-1133">Transmembrane helix</keyword>
<dbReference type="InterPro" id="IPR033121">
    <property type="entry name" value="PEPTIDASE_A1"/>
</dbReference>